<evidence type="ECO:0000313" key="1">
    <source>
        <dbReference type="EMBL" id="MDR7355499.1"/>
    </source>
</evidence>
<reference evidence="1 2" key="1">
    <citation type="submission" date="2023-07" db="EMBL/GenBank/DDBJ databases">
        <title>Sequencing the genomes of 1000 actinobacteria strains.</title>
        <authorList>
            <person name="Klenk H.-P."/>
        </authorList>
    </citation>
    <scope>NUCLEOTIDE SEQUENCE [LARGE SCALE GENOMIC DNA]</scope>
    <source>
        <strain evidence="1 2">DSM 44508</strain>
    </source>
</reference>
<protein>
    <submittedName>
        <fullName evidence="1">Uncharacterized protein</fullName>
    </submittedName>
</protein>
<sequence>MTGSTWPADCFSTDKSVAAFGKALEGFVYSLIEKSKMFFLGSDLCA</sequence>
<accession>A0ABU2BBY6</accession>
<gene>
    <name evidence="1" type="ORF">J2S37_002037</name>
</gene>
<organism evidence="1 2">
    <name type="scientific">Corynebacterium felinum</name>
    <dbReference type="NCBI Taxonomy" id="131318"/>
    <lineage>
        <taxon>Bacteria</taxon>
        <taxon>Bacillati</taxon>
        <taxon>Actinomycetota</taxon>
        <taxon>Actinomycetes</taxon>
        <taxon>Mycobacteriales</taxon>
        <taxon>Corynebacteriaceae</taxon>
        <taxon>Corynebacterium</taxon>
    </lineage>
</organism>
<dbReference type="RefSeq" id="WP_277104133.1">
    <property type="nucleotide sequence ID" value="NZ_BAAAJS010000001.1"/>
</dbReference>
<evidence type="ECO:0000313" key="2">
    <source>
        <dbReference type="Proteomes" id="UP001183619"/>
    </source>
</evidence>
<dbReference type="Proteomes" id="UP001183619">
    <property type="component" value="Unassembled WGS sequence"/>
</dbReference>
<name>A0ABU2BBY6_9CORY</name>
<dbReference type="EMBL" id="JAVDYF010000001">
    <property type="protein sequence ID" value="MDR7355499.1"/>
    <property type="molecule type" value="Genomic_DNA"/>
</dbReference>
<keyword evidence="2" id="KW-1185">Reference proteome</keyword>
<proteinExistence type="predicted"/>
<comment type="caution">
    <text evidence="1">The sequence shown here is derived from an EMBL/GenBank/DDBJ whole genome shotgun (WGS) entry which is preliminary data.</text>
</comment>